<dbReference type="EMBL" id="FNGV01000007">
    <property type="protein sequence ID" value="SDM33183.1"/>
    <property type="molecule type" value="Genomic_DNA"/>
</dbReference>
<dbReference type="InterPro" id="IPR018060">
    <property type="entry name" value="HTH_AraC"/>
</dbReference>
<keyword evidence="4" id="KW-0238">DNA-binding</keyword>
<dbReference type="SUPFAM" id="SSF46689">
    <property type="entry name" value="Homeodomain-like"/>
    <property type="match status" value="2"/>
</dbReference>
<proteinExistence type="predicted"/>
<dbReference type="GO" id="GO:0043565">
    <property type="term" value="F:sequence-specific DNA binding"/>
    <property type="evidence" value="ECO:0007669"/>
    <property type="project" value="InterPro"/>
</dbReference>
<feature type="domain" description="HTH araC/xylS-type" evidence="3">
    <location>
        <begin position="231"/>
        <end position="327"/>
    </location>
</feature>
<dbReference type="InterPro" id="IPR009057">
    <property type="entry name" value="Homeodomain-like_sf"/>
</dbReference>
<protein>
    <submittedName>
        <fullName evidence="4">AraC-type DNA-binding protein</fullName>
    </submittedName>
</protein>
<evidence type="ECO:0000256" key="2">
    <source>
        <dbReference type="ARBA" id="ARBA00023163"/>
    </source>
</evidence>
<sequence length="327" mass="37384">MRLRLKKHGVEQYLHKNIIGEKLFSNSFIENSVQYYLLESAVKEGTVAVNGSIFPYKKIPFRKNFEMLVSSDCPVLKIHFSLEGGYCYESLKADEYVIDIPENHCNMIYLPTQEGKDIFSNENSKSFEIYVAHDYLQRLLCPEFKESCAKMNKAMTNLEACALWEKNRPISAQVSSKINEILQCPYEGHVRQSYLDGKLTTLLIDFLLGQQASKALKKNIKIPKSDYLALVKVEAYIRKNLKKSLNILDLADIAGFNATKLKRDFKRVYGITIFKHITALRMQEAKKMITEEGASIAQAAYEVGYANPQHFTAAFKRTMGYVPSQLK</sequence>
<name>A0A1G9SCF8_9FLAO</name>
<organism evidence="4 5">
    <name type="scientific">Kriegella aquimaris</name>
    <dbReference type="NCBI Taxonomy" id="192904"/>
    <lineage>
        <taxon>Bacteria</taxon>
        <taxon>Pseudomonadati</taxon>
        <taxon>Bacteroidota</taxon>
        <taxon>Flavobacteriia</taxon>
        <taxon>Flavobacteriales</taxon>
        <taxon>Flavobacteriaceae</taxon>
        <taxon>Kriegella</taxon>
    </lineage>
</organism>
<evidence type="ECO:0000256" key="1">
    <source>
        <dbReference type="ARBA" id="ARBA00023015"/>
    </source>
</evidence>
<evidence type="ECO:0000259" key="3">
    <source>
        <dbReference type="PROSITE" id="PS01124"/>
    </source>
</evidence>
<evidence type="ECO:0000313" key="4">
    <source>
        <dbReference type="EMBL" id="SDM33183.1"/>
    </source>
</evidence>
<dbReference type="Gene3D" id="1.10.10.60">
    <property type="entry name" value="Homeodomain-like"/>
    <property type="match status" value="1"/>
</dbReference>
<dbReference type="OrthoDB" id="799767at2"/>
<reference evidence="4 5" key="1">
    <citation type="submission" date="2016-10" db="EMBL/GenBank/DDBJ databases">
        <authorList>
            <person name="de Groot N.N."/>
        </authorList>
    </citation>
    <scope>NUCLEOTIDE SEQUENCE [LARGE SCALE GENOMIC DNA]</scope>
    <source>
        <strain evidence="4 5">DSM 19886</strain>
    </source>
</reference>
<accession>A0A1G9SCF8</accession>
<dbReference type="GO" id="GO:0003700">
    <property type="term" value="F:DNA-binding transcription factor activity"/>
    <property type="evidence" value="ECO:0007669"/>
    <property type="project" value="InterPro"/>
</dbReference>
<keyword evidence="2" id="KW-0804">Transcription</keyword>
<dbReference type="AlphaFoldDB" id="A0A1G9SCF8"/>
<keyword evidence="1" id="KW-0805">Transcription regulation</keyword>
<dbReference type="RefSeq" id="WP_089891126.1">
    <property type="nucleotide sequence ID" value="NZ_FNGV01000007.1"/>
</dbReference>
<dbReference type="SMART" id="SM00342">
    <property type="entry name" value="HTH_ARAC"/>
    <property type="match status" value="1"/>
</dbReference>
<gene>
    <name evidence="4" type="ORF">SAMN04488514_107224</name>
</gene>
<evidence type="ECO:0000313" key="5">
    <source>
        <dbReference type="Proteomes" id="UP000199440"/>
    </source>
</evidence>
<dbReference type="STRING" id="192904.SAMN04488514_107224"/>
<keyword evidence="5" id="KW-1185">Reference proteome</keyword>
<dbReference type="PANTHER" id="PTHR47893:SF1">
    <property type="entry name" value="REGULATORY PROTEIN PCHR"/>
    <property type="match status" value="1"/>
</dbReference>
<dbReference type="Proteomes" id="UP000199440">
    <property type="component" value="Unassembled WGS sequence"/>
</dbReference>
<dbReference type="PROSITE" id="PS01124">
    <property type="entry name" value="HTH_ARAC_FAMILY_2"/>
    <property type="match status" value="1"/>
</dbReference>
<dbReference type="PANTHER" id="PTHR47893">
    <property type="entry name" value="REGULATORY PROTEIN PCHR"/>
    <property type="match status" value="1"/>
</dbReference>
<dbReference type="Pfam" id="PF12833">
    <property type="entry name" value="HTH_18"/>
    <property type="match status" value="1"/>
</dbReference>
<dbReference type="InterPro" id="IPR053142">
    <property type="entry name" value="PchR_regulatory_protein"/>
</dbReference>